<gene>
    <name evidence="6" type="ORF">SAMN05216550_113101</name>
</gene>
<dbReference type="InterPro" id="IPR036388">
    <property type="entry name" value="WH-like_DNA-bd_sf"/>
</dbReference>
<dbReference type="PROSITE" id="PS50931">
    <property type="entry name" value="HTH_LYSR"/>
    <property type="match status" value="1"/>
</dbReference>
<evidence type="ECO:0000256" key="3">
    <source>
        <dbReference type="ARBA" id="ARBA00023125"/>
    </source>
</evidence>
<keyword evidence="2" id="KW-0805">Transcription regulation</keyword>
<comment type="similarity">
    <text evidence="1">Belongs to the LysR transcriptional regulatory family.</text>
</comment>
<keyword evidence="4" id="KW-0804">Transcription</keyword>
<sequence>MNDKLDGVATFVQVVEAGSFALAAERLNLTRSAVGKAITRLETRLGVRLLHRSTRSQTLTTEGQCYYERCVRALAELDDAEASFDISRVEPGGRLRVSVPEAFGHWCVAPVLLDLARQYPQLQIDLSFTDRYTDLIEEGVDLAVRIGELRDSTTLAARHLGTQHIVIAAAPAYLAQHGTPASLADLADHTGIAYSRAGVIAPWDARGPNAQTQPVRIRTQISMDDVQAIASAAIDGHGLAWLPCWLVARHLASGALVPVLDSYRVRSQEIYAVWPQVRNLRAKTRVAIDALRARIPEMIGT</sequence>
<dbReference type="PRINTS" id="PR00039">
    <property type="entry name" value="HTHLYSR"/>
</dbReference>
<dbReference type="PANTHER" id="PTHR30537:SF5">
    <property type="entry name" value="HTH-TYPE TRANSCRIPTIONAL ACTIVATOR TTDR-RELATED"/>
    <property type="match status" value="1"/>
</dbReference>
<comment type="caution">
    <text evidence="6">The sequence shown here is derived from an EMBL/GenBank/DDBJ whole genome shotgun (WGS) entry which is preliminary data.</text>
</comment>
<accession>A0AAQ1GJ10</accession>
<dbReference type="Gene3D" id="1.10.10.10">
    <property type="entry name" value="Winged helix-like DNA-binding domain superfamily/Winged helix DNA-binding domain"/>
    <property type="match status" value="1"/>
</dbReference>
<dbReference type="InterPro" id="IPR000847">
    <property type="entry name" value="LysR_HTH_N"/>
</dbReference>
<dbReference type="GO" id="GO:0003700">
    <property type="term" value="F:DNA-binding transcription factor activity"/>
    <property type="evidence" value="ECO:0007669"/>
    <property type="project" value="InterPro"/>
</dbReference>
<dbReference type="GO" id="GO:0043565">
    <property type="term" value="F:sequence-specific DNA binding"/>
    <property type="evidence" value="ECO:0007669"/>
    <property type="project" value="TreeGrafter"/>
</dbReference>
<dbReference type="Proteomes" id="UP000183529">
    <property type="component" value="Unassembled WGS sequence"/>
</dbReference>
<dbReference type="GO" id="GO:0006351">
    <property type="term" value="P:DNA-templated transcription"/>
    <property type="evidence" value="ECO:0007669"/>
    <property type="project" value="TreeGrafter"/>
</dbReference>
<dbReference type="RefSeq" id="WP_074985293.1">
    <property type="nucleotide sequence ID" value="NZ_CADFGN010000001.1"/>
</dbReference>
<protein>
    <submittedName>
        <fullName evidence="6">Transcriptional regulator, LysR family</fullName>
    </submittedName>
</protein>
<dbReference type="EMBL" id="FNZM01000013">
    <property type="protein sequence ID" value="SEK01886.1"/>
    <property type="molecule type" value="Genomic_DNA"/>
</dbReference>
<dbReference type="InterPro" id="IPR058163">
    <property type="entry name" value="LysR-type_TF_proteobact-type"/>
</dbReference>
<dbReference type="CDD" id="cd08475">
    <property type="entry name" value="PBP2_CrgA_like_6"/>
    <property type="match status" value="1"/>
</dbReference>
<evidence type="ECO:0000256" key="2">
    <source>
        <dbReference type="ARBA" id="ARBA00023015"/>
    </source>
</evidence>
<dbReference type="FunFam" id="1.10.10.10:FF:000001">
    <property type="entry name" value="LysR family transcriptional regulator"/>
    <property type="match status" value="1"/>
</dbReference>
<reference evidence="6 7" key="1">
    <citation type="submission" date="2016-10" db="EMBL/GenBank/DDBJ databases">
        <authorList>
            <person name="Varghese N."/>
            <person name="Submissions S."/>
        </authorList>
    </citation>
    <scope>NUCLEOTIDE SEQUENCE [LARGE SCALE GENOMIC DNA]</scope>
    <source>
        <strain evidence="6 7">LMG 22274</strain>
    </source>
</reference>
<proteinExistence type="inferred from homology"/>
<keyword evidence="3" id="KW-0238">DNA-binding</keyword>
<evidence type="ECO:0000259" key="5">
    <source>
        <dbReference type="PROSITE" id="PS50931"/>
    </source>
</evidence>
<dbReference type="AlphaFoldDB" id="A0AAQ1GJ10"/>
<evidence type="ECO:0000313" key="7">
    <source>
        <dbReference type="Proteomes" id="UP000183529"/>
    </source>
</evidence>
<dbReference type="PANTHER" id="PTHR30537">
    <property type="entry name" value="HTH-TYPE TRANSCRIPTIONAL REGULATOR"/>
    <property type="match status" value="1"/>
</dbReference>
<evidence type="ECO:0000256" key="4">
    <source>
        <dbReference type="ARBA" id="ARBA00023163"/>
    </source>
</evidence>
<dbReference type="SUPFAM" id="SSF46785">
    <property type="entry name" value="Winged helix' DNA-binding domain"/>
    <property type="match status" value="1"/>
</dbReference>
<feature type="domain" description="HTH lysR-type" evidence="5">
    <location>
        <begin position="1"/>
        <end position="60"/>
    </location>
</feature>
<name>A0AAQ1GJ10_9BURK</name>
<organism evidence="6 7">
    <name type="scientific">Paraburkholderia tropica</name>
    <dbReference type="NCBI Taxonomy" id="92647"/>
    <lineage>
        <taxon>Bacteria</taxon>
        <taxon>Pseudomonadati</taxon>
        <taxon>Pseudomonadota</taxon>
        <taxon>Betaproteobacteria</taxon>
        <taxon>Burkholderiales</taxon>
        <taxon>Burkholderiaceae</taxon>
        <taxon>Paraburkholderia</taxon>
    </lineage>
</organism>
<dbReference type="InterPro" id="IPR005119">
    <property type="entry name" value="LysR_subst-bd"/>
</dbReference>
<evidence type="ECO:0000313" key="6">
    <source>
        <dbReference type="EMBL" id="SEK01886.1"/>
    </source>
</evidence>
<dbReference type="Gene3D" id="3.40.190.290">
    <property type="match status" value="1"/>
</dbReference>
<dbReference type="Pfam" id="PF03466">
    <property type="entry name" value="LysR_substrate"/>
    <property type="match status" value="1"/>
</dbReference>
<evidence type="ECO:0000256" key="1">
    <source>
        <dbReference type="ARBA" id="ARBA00009437"/>
    </source>
</evidence>
<dbReference type="InterPro" id="IPR036390">
    <property type="entry name" value="WH_DNA-bd_sf"/>
</dbReference>
<dbReference type="SUPFAM" id="SSF53850">
    <property type="entry name" value="Periplasmic binding protein-like II"/>
    <property type="match status" value="1"/>
</dbReference>
<dbReference type="Pfam" id="PF00126">
    <property type="entry name" value="HTH_1"/>
    <property type="match status" value="1"/>
</dbReference>